<feature type="domain" description="Xylanolytic transcriptional activator regulatory" evidence="3">
    <location>
        <begin position="465"/>
        <end position="539"/>
    </location>
</feature>
<evidence type="ECO:0000256" key="1">
    <source>
        <dbReference type="ARBA" id="ARBA00023242"/>
    </source>
</evidence>
<feature type="compositionally biased region" description="Basic and acidic residues" evidence="2">
    <location>
        <begin position="742"/>
        <end position="751"/>
    </location>
</feature>
<dbReference type="EMBL" id="KI894030">
    <property type="protein sequence ID" value="OBR86389.1"/>
    <property type="molecule type" value="Genomic_DNA"/>
</dbReference>
<dbReference type="AlphaFoldDB" id="A0A1A6A8K0"/>
<keyword evidence="1" id="KW-0539">Nucleus</keyword>
<protein>
    <recommendedName>
        <fullName evidence="3">Xylanolytic transcriptional activator regulatory domain-containing protein</fullName>
    </recommendedName>
</protein>
<evidence type="ECO:0000256" key="2">
    <source>
        <dbReference type="SAM" id="MobiDB-lite"/>
    </source>
</evidence>
<dbReference type="STRING" id="1296121.A0A1A6A8K0"/>
<feature type="region of interest" description="Disordered" evidence="2">
    <location>
        <begin position="721"/>
        <end position="751"/>
    </location>
</feature>
<dbReference type="InterPro" id="IPR007219">
    <property type="entry name" value="XnlR_reg_dom"/>
</dbReference>
<proteinExistence type="predicted"/>
<dbReference type="GO" id="GO:0003677">
    <property type="term" value="F:DNA binding"/>
    <property type="evidence" value="ECO:0007669"/>
    <property type="project" value="InterPro"/>
</dbReference>
<dbReference type="OrthoDB" id="2428527at2759"/>
<sequence>MSFHEPKGAAESSRDAQRRQQVADAQAHASHTNLDDLGHSSLHTTGIDHLFRNHVAFSDVTTDAAVVSQISEAGEVERSHSPEEEEMESGSNTKKRKITRARNACLPAPEPCGSCIKDEMLCIWPTADGRSAEARKNRNYKRRKSKEQTIEKPVEEVKTDQDLWSGLLEHDWLSEWGVNPSANQSFDFTSTTFPTFDYSLPIATQPQPGLPAFSADPSVNSTLDPLNLNSSIASPDWLSTFDPAQVVLALSGRLPVVEDGSVHEDRPAASDTSSVNQDRLMFGRAAVDKNLNDDDKVVKVTWWRPHGQTAIVPGLQRIILKVRVQRPGTGSQASTPISPEANFTEDLIGPDRMPNPAIMHHLLDSFFIHFGCQFPFLERNTLESSITAGTGSSFLLLCIASVTARFSSHPRLALKHLKPFEYGNEFYAAAKALLGSMLSVPSRETVMGLVLLAHVGLGTDSESEEWMFTGMAVRMAIDLGLQLNPPAEAQISPEDRRLNRLLFWSVLILDFALAFGTGRQPTLRVDEITQLLPSPEDMTLSPSVEARSPFPYAARQMLAYGQLITELNSGRPDQEEIDKAVIVARSKAIQVYNTLPEDLHWNVTNLQHHTKANQGPMYLHLHLWMHTIIASGYLTNTDYIRRGATRSNLYPGVNSGHVTPNAVAASNLWKNSARTIGDVLVLSDILNPNAYLSLPFCNQAFYVAGCCYVKEQEHVNLDQDVQTRSEPPGIDNPPPDNSDPAAQKEKDPKKPSDLFRSLLTSVAANNITTVQQGLTKQTNYWAGIAWVAEALAQRVAGIGASEIDLASITEKLSSSVYVADSGVLKGSSIS</sequence>
<gene>
    <name evidence="4" type="ORF">I303_04113</name>
</gene>
<evidence type="ECO:0000313" key="4">
    <source>
        <dbReference type="EMBL" id="OBR86389.1"/>
    </source>
</evidence>
<organism evidence="4">
    <name type="scientific">Kwoniella dejecticola CBS 10117</name>
    <dbReference type="NCBI Taxonomy" id="1296121"/>
    <lineage>
        <taxon>Eukaryota</taxon>
        <taxon>Fungi</taxon>
        <taxon>Dikarya</taxon>
        <taxon>Basidiomycota</taxon>
        <taxon>Agaricomycotina</taxon>
        <taxon>Tremellomycetes</taxon>
        <taxon>Tremellales</taxon>
        <taxon>Cryptococcaceae</taxon>
        <taxon>Kwoniella</taxon>
    </lineage>
</organism>
<dbReference type="GO" id="GO:0006351">
    <property type="term" value="P:DNA-templated transcription"/>
    <property type="evidence" value="ECO:0007669"/>
    <property type="project" value="InterPro"/>
</dbReference>
<dbReference type="CDD" id="cd12148">
    <property type="entry name" value="fungal_TF_MHR"/>
    <property type="match status" value="1"/>
</dbReference>
<evidence type="ECO:0000259" key="3">
    <source>
        <dbReference type="SMART" id="SM00906"/>
    </source>
</evidence>
<dbReference type="SMART" id="SM00906">
    <property type="entry name" value="Fungal_trans"/>
    <property type="match status" value="1"/>
</dbReference>
<feature type="region of interest" description="Disordered" evidence="2">
    <location>
        <begin position="73"/>
        <end position="95"/>
    </location>
</feature>
<feature type="region of interest" description="Disordered" evidence="2">
    <location>
        <begin position="1"/>
        <end position="39"/>
    </location>
</feature>
<dbReference type="PANTHER" id="PTHR47783:SF1">
    <property type="entry name" value="ZN(II)2CYS6 TRANSCRIPTION FACTOR (EUROFUNG)"/>
    <property type="match status" value="1"/>
</dbReference>
<accession>A0A1A6A8K0</accession>
<name>A0A1A6A8K0_9TREE</name>
<dbReference type="PANTHER" id="PTHR47783">
    <property type="entry name" value="ZN(II)2CYS6 TRANSCRIPTION FACTOR (EUROFUNG)-RELATED"/>
    <property type="match status" value="1"/>
</dbReference>
<feature type="compositionally biased region" description="Basic and acidic residues" evidence="2">
    <location>
        <begin position="1"/>
        <end position="18"/>
    </location>
</feature>
<dbReference type="Pfam" id="PF04082">
    <property type="entry name" value="Fungal_trans"/>
    <property type="match status" value="1"/>
</dbReference>
<dbReference type="GO" id="GO:0008270">
    <property type="term" value="F:zinc ion binding"/>
    <property type="evidence" value="ECO:0007669"/>
    <property type="project" value="InterPro"/>
</dbReference>
<reference evidence="4" key="1">
    <citation type="submission" date="2013-07" db="EMBL/GenBank/DDBJ databases">
        <title>The Genome Sequence of Cryptococcus dejecticola CBS10117.</title>
        <authorList>
            <consortium name="The Broad Institute Genome Sequencing Platform"/>
            <person name="Cuomo C."/>
            <person name="Litvintseva A."/>
            <person name="Chen Y."/>
            <person name="Heitman J."/>
            <person name="Sun S."/>
            <person name="Springer D."/>
            <person name="Dromer F."/>
            <person name="Young S.K."/>
            <person name="Zeng Q."/>
            <person name="Gargeya S."/>
            <person name="Fitzgerald M."/>
            <person name="Abouelleil A."/>
            <person name="Alvarado L."/>
            <person name="Berlin A.M."/>
            <person name="Chapman S.B."/>
            <person name="Dewar J."/>
            <person name="Goldberg J."/>
            <person name="Griggs A."/>
            <person name="Gujja S."/>
            <person name="Hansen M."/>
            <person name="Howarth C."/>
            <person name="Imamovic A."/>
            <person name="Larimer J."/>
            <person name="McCowan C."/>
            <person name="Murphy C."/>
            <person name="Pearson M."/>
            <person name="Priest M."/>
            <person name="Roberts A."/>
            <person name="Saif S."/>
            <person name="Shea T."/>
            <person name="Sykes S."/>
            <person name="Wortman J."/>
            <person name="Nusbaum C."/>
            <person name="Birren B."/>
        </authorList>
    </citation>
    <scope>NUCLEOTIDE SEQUENCE [LARGE SCALE GENOMIC DNA]</scope>
    <source>
        <strain evidence="4">CBS 10117</strain>
    </source>
</reference>
<dbReference type="VEuPathDB" id="FungiDB:I303_04113"/>